<evidence type="ECO:0000256" key="2">
    <source>
        <dbReference type="ARBA" id="ARBA00022475"/>
    </source>
</evidence>
<dbReference type="RefSeq" id="WP_263036892.1">
    <property type="nucleotide sequence ID" value="NZ_JAOTPL010000002.1"/>
</dbReference>
<dbReference type="EMBL" id="JAOTPL010000002">
    <property type="protein sequence ID" value="MCU7693407.1"/>
    <property type="molecule type" value="Genomic_DNA"/>
</dbReference>
<keyword evidence="4 7" id="KW-1133">Transmembrane helix</keyword>
<accession>A0AAE3IPG3</accession>
<evidence type="ECO:0000256" key="6">
    <source>
        <dbReference type="SAM" id="Coils"/>
    </source>
</evidence>
<comment type="caution">
    <text evidence="8">The sequence shown here is derived from an EMBL/GenBank/DDBJ whole genome shotgun (WGS) entry which is preliminary data.</text>
</comment>
<dbReference type="Pfam" id="PF03631">
    <property type="entry name" value="Virul_fac_BrkB"/>
    <property type="match status" value="1"/>
</dbReference>
<dbReference type="PANTHER" id="PTHR30213">
    <property type="entry name" value="INNER MEMBRANE PROTEIN YHJD"/>
    <property type="match status" value="1"/>
</dbReference>
<evidence type="ECO:0000313" key="8">
    <source>
        <dbReference type="EMBL" id="MCU7693407.1"/>
    </source>
</evidence>
<evidence type="ECO:0000256" key="4">
    <source>
        <dbReference type="ARBA" id="ARBA00022989"/>
    </source>
</evidence>
<gene>
    <name evidence="8" type="ORF">OD355_02615</name>
</gene>
<name>A0AAE3IPG3_9BACT</name>
<evidence type="ECO:0000256" key="7">
    <source>
        <dbReference type="SAM" id="Phobius"/>
    </source>
</evidence>
<organism evidence="8 9">
    <name type="scientific">Haoranjiania flava</name>
    <dbReference type="NCBI Taxonomy" id="1856322"/>
    <lineage>
        <taxon>Bacteria</taxon>
        <taxon>Pseudomonadati</taxon>
        <taxon>Bacteroidota</taxon>
        <taxon>Chitinophagia</taxon>
        <taxon>Chitinophagales</taxon>
        <taxon>Chitinophagaceae</taxon>
        <taxon>Haoranjiania</taxon>
    </lineage>
</organism>
<sequence length="383" mass="42926">MKFNGKKITWKGVWTVLKNSFTGFSDDNVTNLSGSLAYATIFSLAPFFIVLLGLLGWFLGKEAVQGEIFETLRQYLGASAAGFLENIIEKAAVSGKSKIAAIIGIGTLIFAATTVFAQIQQSINTIWGIKPKPKKSWLKMILNRLLSFSMIISLGFLLLVFFGVNAVVDAFSDRLRLWYPDITVIIIYAVNILLSFLVISVIFGAVFKFLPDAKIKWKDVMVGAATTTVLFMLGRFLIGIYIKNSNIDSTFGAAASFVIMLVWIYYSAIILYFGAEFTKSWAMEYGSNIYPAEYAVTTKIVEVEHEDKPLEAVNKTEVNGKDIENKTTDLNEKIKEDFSEKNEDEDVIDIKGKNTVTLQERIDDLDKKIDEKLKEKHEDDEQV</sequence>
<evidence type="ECO:0000256" key="3">
    <source>
        <dbReference type="ARBA" id="ARBA00022692"/>
    </source>
</evidence>
<dbReference type="NCBIfam" id="TIGR00765">
    <property type="entry name" value="yihY_not_rbn"/>
    <property type="match status" value="1"/>
</dbReference>
<dbReference type="AlphaFoldDB" id="A0AAE3IPG3"/>
<keyword evidence="9" id="KW-1185">Reference proteome</keyword>
<keyword evidence="5 7" id="KW-0472">Membrane</keyword>
<comment type="subcellular location">
    <subcellularLocation>
        <location evidence="1">Cell membrane</location>
        <topology evidence="1">Multi-pass membrane protein</topology>
    </subcellularLocation>
</comment>
<feature type="coiled-coil region" evidence="6">
    <location>
        <begin position="355"/>
        <end position="382"/>
    </location>
</feature>
<feature type="transmembrane region" description="Helical" evidence="7">
    <location>
        <begin position="182"/>
        <end position="210"/>
    </location>
</feature>
<evidence type="ECO:0000313" key="9">
    <source>
        <dbReference type="Proteomes" id="UP001209317"/>
    </source>
</evidence>
<feature type="transmembrane region" description="Helical" evidence="7">
    <location>
        <begin position="99"/>
        <end position="120"/>
    </location>
</feature>
<dbReference type="GO" id="GO:0005886">
    <property type="term" value="C:plasma membrane"/>
    <property type="evidence" value="ECO:0007669"/>
    <property type="project" value="UniProtKB-SubCell"/>
</dbReference>
<reference evidence="8" key="1">
    <citation type="submission" date="2022-10" db="EMBL/GenBank/DDBJ databases">
        <authorList>
            <person name="Kim H.S."/>
            <person name="Kim J.-S."/>
            <person name="Suh M.K."/>
            <person name="Eom M.K."/>
            <person name="Lee J.-S."/>
        </authorList>
    </citation>
    <scope>NUCLEOTIDE SEQUENCE</scope>
    <source>
        <strain evidence="8">LIP-5</strain>
    </source>
</reference>
<keyword evidence="2" id="KW-1003">Cell membrane</keyword>
<dbReference type="PANTHER" id="PTHR30213:SF1">
    <property type="entry name" value="INNER MEMBRANE PROTEIN YHJD"/>
    <property type="match status" value="1"/>
</dbReference>
<feature type="transmembrane region" description="Helical" evidence="7">
    <location>
        <begin position="36"/>
        <end position="59"/>
    </location>
</feature>
<proteinExistence type="predicted"/>
<dbReference type="Proteomes" id="UP001209317">
    <property type="component" value="Unassembled WGS sequence"/>
</dbReference>
<feature type="transmembrane region" description="Helical" evidence="7">
    <location>
        <begin position="141"/>
        <end position="162"/>
    </location>
</feature>
<dbReference type="InterPro" id="IPR017039">
    <property type="entry name" value="Virul_fac_BrkB"/>
</dbReference>
<protein>
    <submittedName>
        <fullName evidence="8">YihY/virulence factor BrkB family protein</fullName>
    </submittedName>
</protein>
<keyword evidence="6" id="KW-0175">Coiled coil</keyword>
<evidence type="ECO:0000256" key="1">
    <source>
        <dbReference type="ARBA" id="ARBA00004651"/>
    </source>
</evidence>
<evidence type="ECO:0000256" key="5">
    <source>
        <dbReference type="ARBA" id="ARBA00023136"/>
    </source>
</evidence>
<feature type="transmembrane region" description="Helical" evidence="7">
    <location>
        <begin position="254"/>
        <end position="275"/>
    </location>
</feature>
<keyword evidence="3 7" id="KW-0812">Transmembrane</keyword>
<feature type="transmembrane region" description="Helical" evidence="7">
    <location>
        <begin position="222"/>
        <end position="242"/>
    </location>
</feature>